<dbReference type="EMBL" id="CAXKWB010005456">
    <property type="protein sequence ID" value="CAL4078518.1"/>
    <property type="molecule type" value="Genomic_DNA"/>
</dbReference>
<dbReference type="AlphaFoldDB" id="A0AAV2QAQ0"/>
<proteinExistence type="predicted"/>
<evidence type="ECO:0008006" key="4">
    <source>
        <dbReference type="Google" id="ProtNLM"/>
    </source>
</evidence>
<feature type="non-terminal residue" evidence="2">
    <location>
        <position position="273"/>
    </location>
</feature>
<keyword evidence="3" id="KW-1185">Reference proteome</keyword>
<feature type="region of interest" description="Disordered" evidence="1">
    <location>
        <begin position="1"/>
        <end position="27"/>
    </location>
</feature>
<evidence type="ECO:0000313" key="2">
    <source>
        <dbReference type="EMBL" id="CAL4078518.1"/>
    </source>
</evidence>
<organism evidence="2 3">
    <name type="scientific">Meganyctiphanes norvegica</name>
    <name type="common">Northern krill</name>
    <name type="synonym">Thysanopoda norvegica</name>
    <dbReference type="NCBI Taxonomy" id="48144"/>
    <lineage>
        <taxon>Eukaryota</taxon>
        <taxon>Metazoa</taxon>
        <taxon>Ecdysozoa</taxon>
        <taxon>Arthropoda</taxon>
        <taxon>Crustacea</taxon>
        <taxon>Multicrustacea</taxon>
        <taxon>Malacostraca</taxon>
        <taxon>Eumalacostraca</taxon>
        <taxon>Eucarida</taxon>
        <taxon>Euphausiacea</taxon>
        <taxon>Euphausiidae</taxon>
        <taxon>Meganyctiphanes</taxon>
    </lineage>
</organism>
<comment type="caution">
    <text evidence="2">The sequence shown here is derived from an EMBL/GenBank/DDBJ whole genome shotgun (WGS) entry which is preliminary data.</text>
</comment>
<sequence>MDKGNLHDPPNGVPECSVLNKETDDNLPRNNKSLIMSLKMRICCSNSSNNEVSLSTIIKEETVPLMQNTNNISEEIDSTTSEVASITTAVNDRITTLSSSVVSPTININMTTSSTAHTNVNIVNISSPKSIGTDEVNILKLFMGLRRTGPVSKALAQIFVLLSQLGNRSVKQYCTEVLGYSNRQFSAAFTSAERSLLDGVWDPFEMDITMLYKLLQRVCGLASPGDEKWSMSADTIEFHLYTLKKERNELAHEGVQIDDAQLKKKYTVLEDII</sequence>
<gene>
    <name evidence="2" type="ORF">MNOR_LOCUS10674</name>
</gene>
<evidence type="ECO:0000256" key="1">
    <source>
        <dbReference type="SAM" id="MobiDB-lite"/>
    </source>
</evidence>
<evidence type="ECO:0000313" key="3">
    <source>
        <dbReference type="Proteomes" id="UP001497623"/>
    </source>
</evidence>
<dbReference type="Proteomes" id="UP001497623">
    <property type="component" value="Unassembled WGS sequence"/>
</dbReference>
<reference evidence="2 3" key="1">
    <citation type="submission" date="2024-05" db="EMBL/GenBank/DDBJ databases">
        <authorList>
            <person name="Wallberg A."/>
        </authorList>
    </citation>
    <scope>NUCLEOTIDE SEQUENCE [LARGE SCALE GENOMIC DNA]</scope>
</reference>
<accession>A0AAV2QAQ0</accession>
<protein>
    <recommendedName>
        <fullName evidence="4">DZIP3-like HEPN domain-containing protein</fullName>
    </recommendedName>
</protein>
<name>A0AAV2QAQ0_MEGNR</name>